<dbReference type="Proteomes" id="UP000198287">
    <property type="component" value="Unassembled WGS sequence"/>
</dbReference>
<accession>A0A226E1D0</accession>
<evidence type="ECO:0000313" key="2">
    <source>
        <dbReference type="EMBL" id="OXA51269.1"/>
    </source>
</evidence>
<evidence type="ECO:0000313" key="3">
    <source>
        <dbReference type="Proteomes" id="UP000198287"/>
    </source>
</evidence>
<proteinExistence type="predicted"/>
<name>A0A226E1D0_FOLCA</name>
<feature type="region of interest" description="Disordered" evidence="1">
    <location>
        <begin position="1"/>
        <end position="37"/>
    </location>
</feature>
<gene>
    <name evidence="2" type="ORF">Fcan01_14181</name>
</gene>
<evidence type="ECO:0000256" key="1">
    <source>
        <dbReference type="SAM" id="MobiDB-lite"/>
    </source>
</evidence>
<reference evidence="2 3" key="1">
    <citation type="submission" date="2015-12" db="EMBL/GenBank/DDBJ databases">
        <title>The genome of Folsomia candida.</title>
        <authorList>
            <person name="Faddeeva A."/>
            <person name="Derks M.F."/>
            <person name="Anvar Y."/>
            <person name="Smit S."/>
            <person name="Van Straalen N."/>
            <person name="Roelofs D."/>
        </authorList>
    </citation>
    <scope>NUCLEOTIDE SEQUENCE [LARGE SCALE GENOMIC DNA]</scope>
    <source>
        <strain evidence="2 3">VU population</strain>
        <tissue evidence="2">Whole body</tissue>
    </source>
</reference>
<keyword evidence="3" id="KW-1185">Reference proteome</keyword>
<sequence>MTSSQNLITHKFSRSVSQQSLHSKSSTSSMVVKSGKGRLKNYSQESFASRCQRNKVNKSIGLSSATSKTMSEFESKLAATTTVTISTKIKRSAEFPLIGKTGYRVSLNVETIGFLISPSEKGCCGGTPGMKWD</sequence>
<comment type="caution">
    <text evidence="2">The sequence shown here is derived from an EMBL/GenBank/DDBJ whole genome shotgun (WGS) entry which is preliminary data.</text>
</comment>
<feature type="compositionally biased region" description="Low complexity" evidence="1">
    <location>
        <begin position="14"/>
        <end position="34"/>
    </location>
</feature>
<organism evidence="2 3">
    <name type="scientific">Folsomia candida</name>
    <name type="common">Springtail</name>
    <dbReference type="NCBI Taxonomy" id="158441"/>
    <lineage>
        <taxon>Eukaryota</taxon>
        <taxon>Metazoa</taxon>
        <taxon>Ecdysozoa</taxon>
        <taxon>Arthropoda</taxon>
        <taxon>Hexapoda</taxon>
        <taxon>Collembola</taxon>
        <taxon>Entomobryomorpha</taxon>
        <taxon>Isotomoidea</taxon>
        <taxon>Isotomidae</taxon>
        <taxon>Proisotominae</taxon>
        <taxon>Folsomia</taxon>
    </lineage>
</organism>
<dbReference type="AlphaFoldDB" id="A0A226E1D0"/>
<protein>
    <submittedName>
        <fullName evidence="2">Uncharacterized protein</fullName>
    </submittedName>
</protein>
<dbReference type="EMBL" id="LNIX01000008">
    <property type="protein sequence ID" value="OXA51269.1"/>
    <property type="molecule type" value="Genomic_DNA"/>
</dbReference>